<protein>
    <recommendedName>
        <fullName evidence="1">YdhG-like domain-containing protein</fullName>
    </recommendedName>
</protein>
<accession>A0A917N5L2</accession>
<dbReference type="Gene3D" id="3.90.1150.200">
    <property type="match status" value="1"/>
</dbReference>
<dbReference type="RefSeq" id="WP_188366649.1">
    <property type="nucleotide sequence ID" value="NZ_BMDT01000001.1"/>
</dbReference>
<feature type="domain" description="YdhG-like" evidence="1">
    <location>
        <begin position="16"/>
        <end position="104"/>
    </location>
</feature>
<comment type="caution">
    <text evidence="2">The sequence shown here is derived from an EMBL/GenBank/DDBJ whole genome shotgun (WGS) entry which is preliminary data.</text>
</comment>
<organism evidence="2 3">
    <name type="scientific">Enterococcus alcedinis</name>
    <dbReference type="NCBI Taxonomy" id="1274384"/>
    <lineage>
        <taxon>Bacteria</taxon>
        <taxon>Bacillati</taxon>
        <taxon>Bacillota</taxon>
        <taxon>Bacilli</taxon>
        <taxon>Lactobacillales</taxon>
        <taxon>Enterococcaceae</taxon>
        <taxon>Enterococcus</taxon>
    </lineage>
</organism>
<reference evidence="2" key="2">
    <citation type="submission" date="2020-09" db="EMBL/GenBank/DDBJ databases">
        <authorList>
            <person name="Sun Q."/>
            <person name="Sedlacek I."/>
        </authorList>
    </citation>
    <scope>NUCLEOTIDE SEQUENCE</scope>
    <source>
        <strain evidence="2">CCM 8433</strain>
    </source>
</reference>
<gene>
    <name evidence="2" type="ORF">GCM10011482_04760</name>
</gene>
<dbReference type="AlphaFoldDB" id="A0A917N5L2"/>
<proteinExistence type="predicted"/>
<evidence type="ECO:0000313" key="2">
    <source>
        <dbReference type="EMBL" id="GGI64822.1"/>
    </source>
</evidence>
<evidence type="ECO:0000313" key="3">
    <source>
        <dbReference type="Proteomes" id="UP000622610"/>
    </source>
</evidence>
<dbReference type="Pfam" id="PF08818">
    <property type="entry name" value="DUF1801"/>
    <property type="match status" value="1"/>
</dbReference>
<evidence type="ECO:0000259" key="1">
    <source>
        <dbReference type="Pfam" id="PF08818"/>
    </source>
</evidence>
<keyword evidence="3" id="KW-1185">Reference proteome</keyword>
<name>A0A917N5L2_9ENTE</name>
<sequence>MSLIEEYLEKVPVAHQEKSKEMYHLLKKLLPEAQERLTYGMPTFYLHENLVHFAPTKKHLGFYPSPSPIVAFKEQLVPFKTSKGAIQFSYDQPLPKELIESIVLFRKKEVLGDE</sequence>
<reference evidence="2" key="1">
    <citation type="journal article" date="2014" name="Int. J. Syst. Evol. Microbiol.">
        <title>Complete genome sequence of Corynebacterium casei LMG S-19264T (=DSM 44701T), isolated from a smear-ripened cheese.</title>
        <authorList>
            <consortium name="US DOE Joint Genome Institute (JGI-PGF)"/>
            <person name="Walter F."/>
            <person name="Albersmeier A."/>
            <person name="Kalinowski J."/>
            <person name="Ruckert C."/>
        </authorList>
    </citation>
    <scope>NUCLEOTIDE SEQUENCE</scope>
    <source>
        <strain evidence="2">CCM 8433</strain>
    </source>
</reference>
<dbReference type="Proteomes" id="UP000622610">
    <property type="component" value="Unassembled WGS sequence"/>
</dbReference>
<dbReference type="SUPFAM" id="SSF159888">
    <property type="entry name" value="YdhG-like"/>
    <property type="match status" value="1"/>
</dbReference>
<dbReference type="EMBL" id="BMDT01000001">
    <property type="protein sequence ID" value="GGI64822.1"/>
    <property type="molecule type" value="Genomic_DNA"/>
</dbReference>
<dbReference type="InterPro" id="IPR014922">
    <property type="entry name" value="YdhG-like"/>
</dbReference>